<dbReference type="InterPro" id="IPR035897">
    <property type="entry name" value="Toll_tir_struct_dom_sf"/>
</dbReference>
<gene>
    <name evidence="1" type="ORF">AaE_010103</name>
</gene>
<accession>A0A6A4ZQT3</accession>
<evidence type="ECO:0000313" key="2">
    <source>
        <dbReference type="Proteomes" id="UP000469452"/>
    </source>
</evidence>
<proteinExistence type="predicted"/>
<organism evidence="1 2">
    <name type="scientific">Aphanomyces astaci</name>
    <name type="common">Crayfish plague agent</name>
    <dbReference type="NCBI Taxonomy" id="112090"/>
    <lineage>
        <taxon>Eukaryota</taxon>
        <taxon>Sar</taxon>
        <taxon>Stramenopiles</taxon>
        <taxon>Oomycota</taxon>
        <taxon>Saprolegniomycetes</taxon>
        <taxon>Saprolegniales</taxon>
        <taxon>Verrucalvaceae</taxon>
        <taxon>Aphanomyces</taxon>
    </lineage>
</organism>
<feature type="non-terminal residue" evidence="1">
    <location>
        <position position="1"/>
    </location>
</feature>
<dbReference type="SUPFAM" id="SSF52200">
    <property type="entry name" value="Toll/Interleukin receptor TIR domain"/>
    <property type="match status" value="1"/>
</dbReference>
<evidence type="ECO:0008006" key="3">
    <source>
        <dbReference type="Google" id="ProtNLM"/>
    </source>
</evidence>
<sequence>DCHVSFAKALQNQLQAVGIRCKLDQPKPNRQMLAKDHVLDPNCIAVLLVLSDVSTKSETLRDQLAFAENRAKPIVPILLSSQVLDMALLYSLSRSSVHHFNASIGMQQSVDNLVPDLRALQRRATHVVSPSGPFQRQTSQAESIQLHPLRESRISGRADGGGLPTYMSPAHRTVLPQPVGVDWDLHVEDALHQASPSSVNA</sequence>
<dbReference type="EMBL" id="VJMI01016082">
    <property type="protein sequence ID" value="KAF0721295.1"/>
    <property type="molecule type" value="Genomic_DNA"/>
</dbReference>
<dbReference type="Proteomes" id="UP000469452">
    <property type="component" value="Unassembled WGS sequence"/>
</dbReference>
<reference evidence="1 2" key="1">
    <citation type="submission" date="2019-06" db="EMBL/GenBank/DDBJ databases">
        <title>Genomics analysis of Aphanomyces spp. identifies a new class of oomycete effector associated with host adaptation.</title>
        <authorList>
            <person name="Gaulin E."/>
        </authorList>
    </citation>
    <scope>NUCLEOTIDE SEQUENCE [LARGE SCALE GENOMIC DNA]</scope>
    <source>
        <strain evidence="1 2">E</strain>
    </source>
</reference>
<name>A0A6A4ZQT3_APHAT</name>
<evidence type="ECO:0000313" key="1">
    <source>
        <dbReference type="EMBL" id="KAF0721295.1"/>
    </source>
</evidence>
<comment type="caution">
    <text evidence="1">The sequence shown here is derived from an EMBL/GenBank/DDBJ whole genome shotgun (WGS) entry which is preliminary data.</text>
</comment>
<dbReference type="AlphaFoldDB" id="A0A6A4ZQT3"/>
<protein>
    <recommendedName>
        <fullName evidence="3">TIR domain-containing protein</fullName>
    </recommendedName>
</protein>